<dbReference type="EMBL" id="JAHLQT010001931">
    <property type="protein sequence ID" value="KAG7177714.1"/>
    <property type="molecule type" value="Genomic_DNA"/>
</dbReference>
<reference evidence="1" key="1">
    <citation type="journal article" date="2021" name="Sci. Adv.">
        <title>The American lobster genome reveals insights on longevity, neural, and immune adaptations.</title>
        <authorList>
            <person name="Polinski J.M."/>
            <person name="Zimin A.V."/>
            <person name="Clark K.F."/>
            <person name="Kohn A.B."/>
            <person name="Sadowski N."/>
            <person name="Timp W."/>
            <person name="Ptitsyn A."/>
            <person name="Khanna P."/>
            <person name="Romanova D.Y."/>
            <person name="Williams P."/>
            <person name="Greenwood S.J."/>
            <person name="Moroz L.L."/>
            <person name="Walt D.R."/>
            <person name="Bodnar A.G."/>
        </authorList>
    </citation>
    <scope>NUCLEOTIDE SEQUENCE</scope>
    <source>
        <strain evidence="1">GMGI-L3</strain>
    </source>
</reference>
<gene>
    <name evidence="1" type="ORF">Hamer_G008379</name>
</gene>
<evidence type="ECO:0000313" key="2">
    <source>
        <dbReference type="Proteomes" id="UP000747542"/>
    </source>
</evidence>
<keyword evidence="2" id="KW-1185">Reference proteome</keyword>
<dbReference type="AlphaFoldDB" id="A0A8J5NEB6"/>
<accession>A0A8J5NEB6</accession>
<feature type="non-terminal residue" evidence="1">
    <location>
        <position position="1"/>
    </location>
</feature>
<protein>
    <submittedName>
        <fullName evidence="1">Uncharacterized protein</fullName>
    </submittedName>
</protein>
<organism evidence="1 2">
    <name type="scientific">Homarus americanus</name>
    <name type="common">American lobster</name>
    <dbReference type="NCBI Taxonomy" id="6706"/>
    <lineage>
        <taxon>Eukaryota</taxon>
        <taxon>Metazoa</taxon>
        <taxon>Ecdysozoa</taxon>
        <taxon>Arthropoda</taxon>
        <taxon>Crustacea</taxon>
        <taxon>Multicrustacea</taxon>
        <taxon>Malacostraca</taxon>
        <taxon>Eumalacostraca</taxon>
        <taxon>Eucarida</taxon>
        <taxon>Decapoda</taxon>
        <taxon>Pleocyemata</taxon>
        <taxon>Astacidea</taxon>
        <taxon>Nephropoidea</taxon>
        <taxon>Nephropidae</taxon>
        <taxon>Homarus</taxon>
    </lineage>
</organism>
<dbReference type="Proteomes" id="UP000747542">
    <property type="component" value="Unassembled WGS sequence"/>
</dbReference>
<feature type="non-terminal residue" evidence="1">
    <location>
        <position position="114"/>
    </location>
</feature>
<sequence>AELTNKKLPPNLPEYSRCRRLTPHLSENHSFVTLSPHLLAATTQVLKTINPTNLHLVFQGEPETYLLRELWHQGVGLTVGDHNSWYKLVQRLSYTDLSQHLLVGDTSWLTGILR</sequence>
<name>A0A8J5NEB6_HOMAM</name>
<comment type="caution">
    <text evidence="1">The sequence shown here is derived from an EMBL/GenBank/DDBJ whole genome shotgun (WGS) entry which is preliminary data.</text>
</comment>
<evidence type="ECO:0000313" key="1">
    <source>
        <dbReference type="EMBL" id="KAG7177714.1"/>
    </source>
</evidence>
<proteinExistence type="predicted"/>